<dbReference type="AlphaFoldDB" id="A0A183FBE5"/>
<dbReference type="GO" id="GO:0043139">
    <property type="term" value="F:5'-3' DNA helicase activity"/>
    <property type="evidence" value="ECO:0007669"/>
    <property type="project" value="TreeGrafter"/>
</dbReference>
<dbReference type="GO" id="GO:0005524">
    <property type="term" value="F:ATP binding"/>
    <property type="evidence" value="ECO:0007669"/>
    <property type="project" value="UniProtKB-KW"/>
</dbReference>
<keyword evidence="7" id="KW-1185">Reference proteome</keyword>
<sequence>MMINSEFFYDNKLQCGTPTASRQNVLSRLKMPNPEVPFVFLNVIGHSVKSVTGSHSNEVEAKATRVLVFLLNGKGIPAEDILVICLYRDQKYLCDKILQDTQVSVASVDSAQGCKRSIVIVCTTRTHIDRNSNHTFFADPERLNVALSRSRDGLLLLGCIPDLLMLLISSSPS</sequence>
<evidence type="ECO:0000256" key="3">
    <source>
        <dbReference type="ARBA" id="ARBA00022806"/>
    </source>
</evidence>
<dbReference type="SUPFAM" id="SSF52540">
    <property type="entry name" value="P-loop containing nucleoside triphosphate hydrolases"/>
    <property type="match status" value="1"/>
</dbReference>
<gene>
    <name evidence="6" type="ORF">HPBE_LOCUS3488</name>
</gene>
<dbReference type="Gene3D" id="3.40.50.300">
    <property type="entry name" value="P-loop containing nucleotide triphosphate hydrolases"/>
    <property type="match status" value="1"/>
</dbReference>
<evidence type="ECO:0000313" key="7">
    <source>
        <dbReference type="Proteomes" id="UP000050761"/>
    </source>
</evidence>
<dbReference type="CDD" id="cd18808">
    <property type="entry name" value="SF1_C_Upf1"/>
    <property type="match status" value="1"/>
</dbReference>
<feature type="domain" description="DNA2/NAM7 helicase-like C-terminal" evidence="5">
    <location>
        <begin position="2"/>
        <end position="159"/>
    </location>
</feature>
<evidence type="ECO:0000259" key="5">
    <source>
        <dbReference type="Pfam" id="PF13087"/>
    </source>
</evidence>
<evidence type="ECO:0000313" key="6">
    <source>
        <dbReference type="EMBL" id="VDO35765.1"/>
    </source>
</evidence>
<dbReference type="PANTHER" id="PTHR43788">
    <property type="entry name" value="DNA2/NAM7 HELICASE FAMILY MEMBER"/>
    <property type="match status" value="1"/>
</dbReference>
<keyword evidence="4" id="KW-0067">ATP-binding</keyword>
<accession>A0A3P7YF44</accession>
<name>A0A183FBE5_HELPZ</name>
<dbReference type="InterPro" id="IPR041679">
    <property type="entry name" value="DNA2/NAM7-like_C"/>
</dbReference>
<reference evidence="6 7" key="1">
    <citation type="submission" date="2018-11" db="EMBL/GenBank/DDBJ databases">
        <authorList>
            <consortium name="Pathogen Informatics"/>
        </authorList>
    </citation>
    <scope>NUCLEOTIDE SEQUENCE [LARGE SCALE GENOMIC DNA]</scope>
</reference>
<dbReference type="InterPro" id="IPR050534">
    <property type="entry name" value="Coronavir_polyprotein_1ab"/>
</dbReference>
<dbReference type="PANTHER" id="PTHR43788:SF16">
    <property type="entry name" value="HELICASE WITH ZINC FINGER 2"/>
    <property type="match status" value="1"/>
</dbReference>
<proteinExistence type="predicted"/>
<dbReference type="WBParaSite" id="HPBE_0000348701-mRNA-1">
    <property type="protein sequence ID" value="HPBE_0000348701-mRNA-1"/>
    <property type="gene ID" value="HPBE_0000348701"/>
</dbReference>
<dbReference type="Pfam" id="PF13087">
    <property type="entry name" value="AAA_12"/>
    <property type="match status" value="1"/>
</dbReference>
<keyword evidence="1" id="KW-0547">Nucleotide-binding</keyword>
<keyword evidence="3" id="KW-0347">Helicase</keyword>
<dbReference type="GO" id="GO:0016787">
    <property type="term" value="F:hydrolase activity"/>
    <property type="evidence" value="ECO:0007669"/>
    <property type="project" value="UniProtKB-KW"/>
</dbReference>
<evidence type="ECO:0000313" key="8">
    <source>
        <dbReference type="WBParaSite" id="HPBE_0000348701-mRNA-1"/>
    </source>
</evidence>
<evidence type="ECO:0000256" key="1">
    <source>
        <dbReference type="ARBA" id="ARBA00022741"/>
    </source>
</evidence>
<dbReference type="Proteomes" id="UP000050761">
    <property type="component" value="Unassembled WGS sequence"/>
</dbReference>
<protein>
    <submittedName>
        <fullName evidence="8">AAA_12 domain-containing protein</fullName>
    </submittedName>
</protein>
<dbReference type="InterPro" id="IPR047187">
    <property type="entry name" value="SF1_C_Upf1"/>
</dbReference>
<dbReference type="OrthoDB" id="5871723at2759"/>
<dbReference type="EMBL" id="UZAH01009507">
    <property type="protein sequence ID" value="VDO35765.1"/>
    <property type="molecule type" value="Genomic_DNA"/>
</dbReference>
<keyword evidence="2" id="KW-0378">Hydrolase</keyword>
<evidence type="ECO:0000256" key="2">
    <source>
        <dbReference type="ARBA" id="ARBA00022801"/>
    </source>
</evidence>
<evidence type="ECO:0000256" key="4">
    <source>
        <dbReference type="ARBA" id="ARBA00022840"/>
    </source>
</evidence>
<dbReference type="InterPro" id="IPR027417">
    <property type="entry name" value="P-loop_NTPase"/>
</dbReference>
<organism evidence="7 8">
    <name type="scientific">Heligmosomoides polygyrus</name>
    <name type="common">Parasitic roundworm</name>
    <dbReference type="NCBI Taxonomy" id="6339"/>
    <lineage>
        <taxon>Eukaryota</taxon>
        <taxon>Metazoa</taxon>
        <taxon>Ecdysozoa</taxon>
        <taxon>Nematoda</taxon>
        <taxon>Chromadorea</taxon>
        <taxon>Rhabditida</taxon>
        <taxon>Rhabditina</taxon>
        <taxon>Rhabditomorpha</taxon>
        <taxon>Strongyloidea</taxon>
        <taxon>Heligmosomidae</taxon>
        <taxon>Heligmosomoides</taxon>
    </lineage>
</organism>
<reference evidence="8" key="2">
    <citation type="submission" date="2019-09" db="UniProtKB">
        <authorList>
            <consortium name="WormBaseParasite"/>
        </authorList>
    </citation>
    <scope>IDENTIFICATION</scope>
</reference>
<accession>A0A183FBE5</accession>